<dbReference type="InterPro" id="IPR010992">
    <property type="entry name" value="IHF-like_DNA-bd_dom_sf"/>
</dbReference>
<proteinExistence type="inferred from homology"/>
<organism evidence="4 5">
    <name type="scientific">Candidatus Desantisbacteria bacterium CG_4_10_14_0_8_um_filter_48_22</name>
    <dbReference type="NCBI Taxonomy" id="1974543"/>
    <lineage>
        <taxon>Bacteria</taxon>
        <taxon>Candidatus Desantisiibacteriota</taxon>
    </lineage>
</organism>
<dbReference type="InterPro" id="IPR020816">
    <property type="entry name" value="Histone-like_DNA-bd_CS"/>
</dbReference>
<dbReference type="GO" id="GO:0030527">
    <property type="term" value="F:structural constituent of chromatin"/>
    <property type="evidence" value="ECO:0007669"/>
    <property type="project" value="InterPro"/>
</dbReference>
<dbReference type="PRINTS" id="PR01727">
    <property type="entry name" value="DNABINDINGHU"/>
</dbReference>
<dbReference type="Proteomes" id="UP000229307">
    <property type="component" value="Unassembled WGS sequence"/>
</dbReference>
<keyword evidence="2" id="KW-0238">DNA-binding</keyword>
<dbReference type="SUPFAM" id="SSF47729">
    <property type="entry name" value="IHF-like DNA-binding proteins"/>
    <property type="match status" value="1"/>
</dbReference>
<protein>
    <submittedName>
        <fullName evidence="4">Integration host factor subunit alpha</fullName>
    </submittedName>
</protein>
<name>A0A2M7SB76_9BACT</name>
<dbReference type="PANTHER" id="PTHR33175">
    <property type="entry name" value="DNA-BINDING PROTEIN HU"/>
    <property type="match status" value="1"/>
</dbReference>
<gene>
    <name evidence="4" type="ORF">COY52_06260</name>
</gene>
<keyword evidence="1" id="KW-0226">DNA condensation</keyword>
<dbReference type="InterPro" id="IPR000119">
    <property type="entry name" value="Hist_DNA-bd"/>
</dbReference>
<dbReference type="GO" id="GO:0030261">
    <property type="term" value="P:chromosome condensation"/>
    <property type="evidence" value="ECO:0007669"/>
    <property type="project" value="UniProtKB-KW"/>
</dbReference>
<dbReference type="Gene3D" id="4.10.520.10">
    <property type="entry name" value="IHF-like DNA-binding proteins"/>
    <property type="match status" value="1"/>
</dbReference>
<evidence type="ECO:0000256" key="3">
    <source>
        <dbReference type="RuleBase" id="RU003939"/>
    </source>
</evidence>
<comment type="caution">
    <text evidence="4">The sequence shown here is derived from an EMBL/GenBank/DDBJ whole genome shotgun (WGS) entry which is preliminary data.</text>
</comment>
<comment type="similarity">
    <text evidence="3">Belongs to the bacterial histone-like protein family.</text>
</comment>
<reference evidence="5" key="1">
    <citation type="submission" date="2017-09" db="EMBL/GenBank/DDBJ databases">
        <title>Depth-based differentiation of microbial function through sediment-hosted aquifers and enrichment of novel symbionts in the deep terrestrial subsurface.</title>
        <authorList>
            <person name="Probst A.J."/>
            <person name="Ladd B."/>
            <person name="Jarett J.K."/>
            <person name="Geller-Mcgrath D.E."/>
            <person name="Sieber C.M.K."/>
            <person name="Emerson J.B."/>
            <person name="Anantharaman K."/>
            <person name="Thomas B.C."/>
            <person name="Malmstrom R."/>
            <person name="Stieglmeier M."/>
            <person name="Klingl A."/>
            <person name="Woyke T."/>
            <person name="Ryan C.M."/>
            <person name="Banfield J.F."/>
        </authorList>
    </citation>
    <scope>NUCLEOTIDE SEQUENCE [LARGE SCALE GENOMIC DNA]</scope>
</reference>
<dbReference type="EMBL" id="PFMR01000169">
    <property type="protein sequence ID" value="PIZ16720.1"/>
    <property type="molecule type" value="Genomic_DNA"/>
</dbReference>
<dbReference type="AlphaFoldDB" id="A0A2M7SB76"/>
<evidence type="ECO:0000256" key="1">
    <source>
        <dbReference type="ARBA" id="ARBA00023067"/>
    </source>
</evidence>
<dbReference type="CDD" id="cd13836">
    <property type="entry name" value="IHF_B"/>
    <property type="match status" value="1"/>
</dbReference>
<evidence type="ECO:0000313" key="5">
    <source>
        <dbReference type="Proteomes" id="UP000229307"/>
    </source>
</evidence>
<evidence type="ECO:0000256" key="2">
    <source>
        <dbReference type="ARBA" id="ARBA00023125"/>
    </source>
</evidence>
<dbReference type="PROSITE" id="PS00045">
    <property type="entry name" value="HISTONE_LIKE"/>
    <property type="match status" value="1"/>
</dbReference>
<sequence>MTRKEIIAKVMETGLTHNAAKAAVDTFLAGIANAMGGGDYVKLSGFGTFYIKNKKARRGMNPKTGERIQVQAKKYPAFRASPELRLLINE</sequence>
<accession>A0A2M7SB76</accession>
<dbReference type="GO" id="GO:0003677">
    <property type="term" value="F:DNA binding"/>
    <property type="evidence" value="ECO:0007669"/>
    <property type="project" value="UniProtKB-KW"/>
</dbReference>
<dbReference type="Pfam" id="PF00216">
    <property type="entry name" value="Bac_DNA_binding"/>
    <property type="match status" value="1"/>
</dbReference>
<dbReference type="PANTHER" id="PTHR33175:SF3">
    <property type="entry name" value="DNA-BINDING PROTEIN HU-BETA"/>
    <property type="match status" value="1"/>
</dbReference>
<dbReference type="SMART" id="SM00411">
    <property type="entry name" value="BHL"/>
    <property type="match status" value="1"/>
</dbReference>
<evidence type="ECO:0000313" key="4">
    <source>
        <dbReference type="EMBL" id="PIZ16720.1"/>
    </source>
</evidence>